<comment type="subcellular location">
    <subcellularLocation>
        <location evidence="1">Membrane</location>
        <topology evidence="1">Multi-pass membrane protein</topology>
    </subcellularLocation>
</comment>
<dbReference type="PANTHER" id="PTHR23514:SF13">
    <property type="entry name" value="INNER MEMBRANE PROTEIN YBJJ"/>
    <property type="match status" value="1"/>
</dbReference>
<feature type="domain" description="Major facilitator superfamily (MFS) profile" evidence="6">
    <location>
        <begin position="198"/>
        <end position="381"/>
    </location>
</feature>
<protein>
    <submittedName>
        <fullName evidence="7">MFS transporter</fullName>
    </submittedName>
</protein>
<feature type="transmembrane region" description="Helical" evidence="5">
    <location>
        <begin position="234"/>
        <end position="253"/>
    </location>
</feature>
<proteinExistence type="predicted"/>
<organism evidence="7 8">
    <name type="scientific">Rhodovulum sulfidophilum</name>
    <name type="common">Rhodobacter sulfidophilus</name>
    <dbReference type="NCBI Taxonomy" id="35806"/>
    <lineage>
        <taxon>Bacteria</taxon>
        <taxon>Pseudomonadati</taxon>
        <taxon>Pseudomonadota</taxon>
        <taxon>Alphaproteobacteria</taxon>
        <taxon>Rhodobacterales</taxon>
        <taxon>Paracoccaceae</taxon>
        <taxon>Rhodovulum</taxon>
    </lineage>
</organism>
<evidence type="ECO:0000256" key="5">
    <source>
        <dbReference type="SAM" id="Phobius"/>
    </source>
</evidence>
<feature type="transmembrane region" description="Helical" evidence="5">
    <location>
        <begin position="289"/>
        <end position="311"/>
    </location>
</feature>
<dbReference type="InterPro" id="IPR036259">
    <property type="entry name" value="MFS_trans_sf"/>
</dbReference>
<dbReference type="CDD" id="cd17393">
    <property type="entry name" value="MFS_MosC_like"/>
    <property type="match status" value="1"/>
</dbReference>
<feature type="transmembrane region" description="Helical" evidence="5">
    <location>
        <begin position="265"/>
        <end position="283"/>
    </location>
</feature>
<feature type="transmembrane region" description="Helical" evidence="5">
    <location>
        <begin position="323"/>
        <end position="344"/>
    </location>
</feature>
<sequence>MPRERIAVSVVFLLNGYLVGNWAPRIPGFKTALGIDEAMLGLMILAFGVGSLVTMPLIGAAIAHDGSRRVLRALAFCLAPCWLLLTLAPSVPAAFVALFVFGGVVGGMDVAMNANAVSVERSMRRAIMSSCHGFWSLGGLIGAATGGFLLGRFGDLAQTVAIVVVCLLFLALVWTSLRHDRAPPATEKTPIRLPRTALPWLIGVVALMCMIPEGSVLDWSALYLRTELGASVEVSGLAFAAFSATMAVMRFSGDPIRDRFGAVRTLRVSALIAAAGLLAAGFAPNPAVAIAGFAIAGLGISNLVPIAFSAAGNLPGLAPGVGISLVTFLGYSGMLFAPSFIGFVAHRTGLGPIFATLPLLYLLVLALAHHMKSADMADGGH</sequence>
<name>A0A2W5Q5G0_RHOSU</name>
<feature type="transmembrane region" description="Helical" evidence="5">
    <location>
        <begin position="70"/>
        <end position="88"/>
    </location>
</feature>
<feature type="transmembrane region" description="Helical" evidence="5">
    <location>
        <begin position="94"/>
        <end position="112"/>
    </location>
</feature>
<dbReference type="GO" id="GO:0022857">
    <property type="term" value="F:transmembrane transporter activity"/>
    <property type="evidence" value="ECO:0007669"/>
    <property type="project" value="InterPro"/>
</dbReference>
<gene>
    <name evidence="7" type="ORF">DI556_10165</name>
</gene>
<dbReference type="EMBL" id="QFPW01000006">
    <property type="protein sequence ID" value="PZQ49943.1"/>
    <property type="molecule type" value="Genomic_DNA"/>
</dbReference>
<keyword evidence="2 5" id="KW-0812">Transmembrane</keyword>
<evidence type="ECO:0000313" key="7">
    <source>
        <dbReference type="EMBL" id="PZQ49943.1"/>
    </source>
</evidence>
<feature type="transmembrane region" description="Helical" evidence="5">
    <location>
        <begin position="156"/>
        <end position="177"/>
    </location>
</feature>
<evidence type="ECO:0000256" key="4">
    <source>
        <dbReference type="ARBA" id="ARBA00023136"/>
    </source>
</evidence>
<feature type="transmembrane region" description="Helical" evidence="5">
    <location>
        <begin position="38"/>
        <end position="63"/>
    </location>
</feature>
<dbReference type="GO" id="GO:0016020">
    <property type="term" value="C:membrane"/>
    <property type="evidence" value="ECO:0007669"/>
    <property type="project" value="UniProtKB-SubCell"/>
</dbReference>
<dbReference type="Pfam" id="PF07690">
    <property type="entry name" value="MFS_1"/>
    <property type="match status" value="2"/>
</dbReference>
<feature type="transmembrane region" description="Helical" evidence="5">
    <location>
        <begin position="350"/>
        <end position="368"/>
    </location>
</feature>
<reference evidence="7 8" key="1">
    <citation type="submission" date="2017-08" db="EMBL/GenBank/DDBJ databases">
        <title>Infants hospitalized years apart are colonized by the same room-sourced microbial strains.</title>
        <authorList>
            <person name="Brooks B."/>
            <person name="Olm M.R."/>
            <person name="Firek B.A."/>
            <person name="Baker R."/>
            <person name="Thomas B.C."/>
            <person name="Morowitz M.J."/>
            <person name="Banfield J.F."/>
        </authorList>
    </citation>
    <scope>NUCLEOTIDE SEQUENCE [LARGE SCALE GENOMIC DNA]</scope>
    <source>
        <strain evidence="7">S2_005_002_R2_34</strain>
    </source>
</reference>
<dbReference type="AlphaFoldDB" id="A0A2W5Q5G0"/>
<evidence type="ECO:0000256" key="1">
    <source>
        <dbReference type="ARBA" id="ARBA00004141"/>
    </source>
</evidence>
<dbReference type="InterPro" id="IPR020846">
    <property type="entry name" value="MFS_dom"/>
</dbReference>
<comment type="caution">
    <text evidence="7">The sequence shown here is derived from an EMBL/GenBank/DDBJ whole genome shotgun (WGS) entry which is preliminary data.</text>
</comment>
<dbReference type="PANTHER" id="PTHR23514">
    <property type="entry name" value="BYPASS OF STOP CODON PROTEIN 6"/>
    <property type="match status" value="1"/>
</dbReference>
<evidence type="ECO:0000313" key="8">
    <source>
        <dbReference type="Proteomes" id="UP000249185"/>
    </source>
</evidence>
<evidence type="ECO:0000256" key="2">
    <source>
        <dbReference type="ARBA" id="ARBA00022692"/>
    </source>
</evidence>
<keyword evidence="3 5" id="KW-1133">Transmembrane helix</keyword>
<dbReference type="SUPFAM" id="SSF103473">
    <property type="entry name" value="MFS general substrate transporter"/>
    <property type="match status" value="1"/>
</dbReference>
<accession>A0A2W5Q5G0</accession>
<feature type="transmembrane region" description="Helical" evidence="5">
    <location>
        <begin position="7"/>
        <end position="26"/>
    </location>
</feature>
<evidence type="ECO:0000256" key="3">
    <source>
        <dbReference type="ARBA" id="ARBA00022989"/>
    </source>
</evidence>
<dbReference type="PROSITE" id="PS50850">
    <property type="entry name" value="MFS"/>
    <property type="match status" value="1"/>
</dbReference>
<dbReference type="Proteomes" id="UP000249185">
    <property type="component" value="Unassembled WGS sequence"/>
</dbReference>
<evidence type="ECO:0000259" key="6">
    <source>
        <dbReference type="PROSITE" id="PS50850"/>
    </source>
</evidence>
<feature type="transmembrane region" description="Helical" evidence="5">
    <location>
        <begin position="198"/>
        <end position="222"/>
    </location>
</feature>
<dbReference type="InterPro" id="IPR051788">
    <property type="entry name" value="MFS_Transporter"/>
</dbReference>
<keyword evidence="4 5" id="KW-0472">Membrane</keyword>
<dbReference type="Gene3D" id="1.20.1250.20">
    <property type="entry name" value="MFS general substrate transporter like domains"/>
    <property type="match status" value="2"/>
</dbReference>
<dbReference type="InterPro" id="IPR011701">
    <property type="entry name" value="MFS"/>
</dbReference>
<feature type="transmembrane region" description="Helical" evidence="5">
    <location>
        <begin position="133"/>
        <end position="150"/>
    </location>
</feature>